<dbReference type="Proteomes" id="UP000010471">
    <property type="component" value="Chromosome"/>
</dbReference>
<keyword evidence="2" id="KW-1185">Reference proteome</keyword>
<proteinExistence type="predicted"/>
<accession>K9WFL3</accession>
<dbReference type="EMBL" id="CP003630">
    <property type="protein sequence ID" value="AFZ19013.1"/>
    <property type="molecule type" value="Genomic_DNA"/>
</dbReference>
<protein>
    <submittedName>
        <fullName evidence="1">Uncharacterized protein</fullName>
    </submittedName>
</protein>
<reference evidence="1 2" key="1">
    <citation type="submission" date="2012-06" db="EMBL/GenBank/DDBJ databases">
        <title>Finished chromosome of genome of Microcoleus sp. PCC 7113.</title>
        <authorList>
            <consortium name="US DOE Joint Genome Institute"/>
            <person name="Gugger M."/>
            <person name="Coursin T."/>
            <person name="Rippka R."/>
            <person name="Tandeau De Marsac N."/>
            <person name="Huntemann M."/>
            <person name="Wei C.-L."/>
            <person name="Han J."/>
            <person name="Detter J.C."/>
            <person name="Han C."/>
            <person name="Tapia R."/>
            <person name="Chen A."/>
            <person name="Kyrpides N."/>
            <person name="Mavromatis K."/>
            <person name="Markowitz V."/>
            <person name="Szeto E."/>
            <person name="Ivanova N."/>
            <person name="Pagani I."/>
            <person name="Pati A."/>
            <person name="Goodwin L."/>
            <person name="Nordberg H.P."/>
            <person name="Cantor M.N."/>
            <person name="Hua S.X."/>
            <person name="Woyke T."/>
            <person name="Kerfeld C.A."/>
        </authorList>
    </citation>
    <scope>NUCLEOTIDE SEQUENCE [LARGE SCALE GENOMIC DNA]</scope>
    <source>
        <strain evidence="1 2">PCC 7113</strain>
    </source>
</reference>
<evidence type="ECO:0000313" key="2">
    <source>
        <dbReference type="Proteomes" id="UP000010471"/>
    </source>
</evidence>
<evidence type="ECO:0000313" key="1">
    <source>
        <dbReference type="EMBL" id="AFZ19013.1"/>
    </source>
</evidence>
<dbReference type="HOGENOM" id="CLU_3357105_0_0_3"/>
<gene>
    <name evidence="1" type="ORF">Mic7113_3276</name>
</gene>
<dbReference type="KEGG" id="mic:Mic7113_3276"/>
<sequence length="36" mass="3859">MNFQVLGVAGLVGKRFELDRIVTTEEAHTLGGSSLL</sequence>
<dbReference type="AlphaFoldDB" id="K9WFL3"/>
<organism evidence="1 2">
    <name type="scientific">Allocoleopsis franciscana PCC 7113</name>
    <dbReference type="NCBI Taxonomy" id="1173027"/>
    <lineage>
        <taxon>Bacteria</taxon>
        <taxon>Bacillati</taxon>
        <taxon>Cyanobacteriota</taxon>
        <taxon>Cyanophyceae</taxon>
        <taxon>Coleofasciculales</taxon>
        <taxon>Coleofasciculaceae</taxon>
        <taxon>Allocoleopsis</taxon>
        <taxon>Allocoleopsis franciscana</taxon>
    </lineage>
</organism>
<name>K9WFL3_9CYAN</name>